<keyword evidence="1" id="KW-0472">Membrane</keyword>
<accession>A0ABR7HJV1</accession>
<name>A0ABR7HJV1_9FIRM</name>
<reference evidence="2 3" key="1">
    <citation type="submission" date="2020-08" db="EMBL/GenBank/DDBJ databases">
        <title>Genome public.</title>
        <authorList>
            <person name="Liu C."/>
            <person name="Sun Q."/>
        </authorList>
    </citation>
    <scope>NUCLEOTIDE SEQUENCE [LARGE SCALE GENOMIC DNA]</scope>
    <source>
        <strain evidence="2 3">NSJ-71</strain>
    </source>
</reference>
<keyword evidence="3" id="KW-1185">Reference proteome</keyword>
<sequence>MKKFIKDNGIYEWIFITLIPCVAPLISLIPDIYISANAKNIMLALIAIFSMIISIIILRKKQKKIKLNNTNEITAFAYTSAYKTIQNKRNRLLQRTYDNKTNSDKINFSENILPYNVHDYIEYICYELNALVSQITSINYEYLSVSFIYRYSEDTDKNDTNWKWITGKEIETKLDLNDFVNYEHTVYYQLINSKKKYIYIDDKKIGVDLNQYHMGNRDKSFNGIGSIFSTKINFSNNGKVFVHGILTISSYGEKFTSNIQKESLVGNDFKNLFIYRVLPYYEKLIQTELGYMYFRHISKNNIIK</sequence>
<keyword evidence="1" id="KW-1133">Transmembrane helix</keyword>
<dbReference type="EMBL" id="JACOPS010000002">
    <property type="protein sequence ID" value="MBC5727779.1"/>
    <property type="molecule type" value="Genomic_DNA"/>
</dbReference>
<gene>
    <name evidence="2" type="ORF">H8R91_04415</name>
</gene>
<keyword evidence="1" id="KW-0812">Transmembrane</keyword>
<feature type="transmembrane region" description="Helical" evidence="1">
    <location>
        <begin position="12"/>
        <end position="34"/>
    </location>
</feature>
<proteinExistence type="predicted"/>
<comment type="caution">
    <text evidence="2">The sequence shown here is derived from an EMBL/GenBank/DDBJ whole genome shotgun (WGS) entry which is preliminary data.</text>
</comment>
<feature type="transmembrane region" description="Helical" evidence="1">
    <location>
        <begin position="40"/>
        <end position="58"/>
    </location>
</feature>
<evidence type="ECO:0000256" key="1">
    <source>
        <dbReference type="SAM" id="Phobius"/>
    </source>
</evidence>
<evidence type="ECO:0000313" key="2">
    <source>
        <dbReference type="EMBL" id="MBC5727779.1"/>
    </source>
</evidence>
<organism evidence="2 3">
    <name type="scientific">Ruminococcus intestinalis</name>
    <dbReference type="NCBI Taxonomy" id="2763066"/>
    <lineage>
        <taxon>Bacteria</taxon>
        <taxon>Bacillati</taxon>
        <taxon>Bacillota</taxon>
        <taxon>Clostridia</taxon>
        <taxon>Eubacteriales</taxon>
        <taxon>Oscillospiraceae</taxon>
        <taxon>Ruminococcus</taxon>
    </lineage>
</organism>
<dbReference type="Proteomes" id="UP000636755">
    <property type="component" value="Unassembled WGS sequence"/>
</dbReference>
<dbReference type="RefSeq" id="WP_186935049.1">
    <property type="nucleotide sequence ID" value="NZ_JACOPS010000002.1"/>
</dbReference>
<evidence type="ECO:0000313" key="3">
    <source>
        <dbReference type="Proteomes" id="UP000636755"/>
    </source>
</evidence>
<protein>
    <submittedName>
        <fullName evidence="2">Uncharacterized protein</fullName>
    </submittedName>
</protein>